<dbReference type="PANTHER" id="PTHR43757:SF2">
    <property type="entry name" value="AMINOMETHYLTRANSFERASE, MITOCHONDRIAL"/>
    <property type="match status" value="1"/>
</dbReference>
<feature type="domain" description="GCVT N-terminal" evidence="3">
    <location>
        <begin position="43"/>
        <end position="281"/>
    </location>
</feature>
<keyword evidence="6" id="KW-1185">Reference proteome</keyword>
<sequence>MSQVIESIAHTQSAPEILLYPRIRKSPFFYASRRHGVRKYSVYNHHYHPRLYTDPVDEYWALVEGVTLWDVGVERQIEISGPDAFAFTQMLVPRDMRHCQVGQCKYVFVTADDGGIINDPVLLRIEENRFWLSLADSDVMLWCQGLAYHSCLDVTIREVDVAPVQVQGPNAKPVMVDLFGERVLEIPYYHLMEAELDGMSVVVSRTGYSGEIGYEIYLREATRHGEALWQRVFEAGRPHGMQVIGPCHIRRIEGGILAFGCDIWYDTNPFEVGMGYDWMVDLRGDDDFVGRKALERIKAEGVTRRLVGVEIDGPSIGYFTDGSMIDVFPVHDSDGALIGKVTSATRSPRQDRNIGYAMVPTSHAELGTPLRIEANTGMQEAVVVPKPFHDPRKDIPKG</sequence>
<dbReference type="KEGG" id="hsi:BOX17_02050"/>
<dbReference type="Gene3D" id="3.30.1360.120">
    <property type="entry name" value="Probable tRNA modification gtpase trme, domain 1"/>
    <property type="match status" value="1"/>
</dbReference>
<dbReference type="SUPFAM" id="SSF103025">
    <property type="entry name" value="Folate-binding domain"/>
    <property type="match status" value="1"/>
</dbReference>
<dbReference type="RefSeq" id="WP_071941841.1">
    <property type="nucleotide sequence ID" value="NZ_CP018139.1"/>
</dbReference>
<dbReference type="PANTHER" id="PTHR43757">
    <property type="entry name" value="AMINOMETHYLTRANSFERASE"/>
    <property type="match status" value="1"/>
</dbReference>
<accession>A0A1J0VCV2</accession>
<dbReference type="AlphaFoldDB" id="A0A1J0VCV2"/>
<evidence type="ECO:0000313" key="6">
    <source>
        <dbReference type="Proteomes" id="UP000181985"/>
    </source>
</evidence>
<dbReference type="Pfam" id="PF08669">
    <property type="entry name" value="GCV_T_C"/>
    <property type="match status" value="1"/>
</dbReference>
<dbReference type="Proteomes" id="UP000181985">
    <property type="component" value="Chromosome"/>
</dbReference>
<dbReference type="GO" id="GO:0008483">
    <property type="term" value="F:transaminase activity"/>
    <property type="evidence" value="ECO:0007669"/>
    <property type="project" value="UniProtKB-KW"/>
</dbReference>
<dbReference type="OrthoDB" id="9774591at2"/>
<dbReference type="SUPFAM" id="SSF101790">
    <property type="entry name" value="Aminomethyltransferase beta-barrel domain"/>
    <property type="match status" value="1"/>
</dbReference>
<dbReference type="Pfam" id="PF01571">
    <property type="entry name" value="GCV_T"/>
    <property type="match status" value="1"/>
</dbReference>
<evidence type="ECO:0000256" key="2">
    <source>
        <dbReference type="PIRSR" id="PIRSR006487-1"/>
    </source>
</evidence>
<keyword evidence="1" id="KW-0808">Transferase</keyword>
<dbReference type="PIRSF" id="PIRSF006487">
    <property type="entry name" value="GcvT"/>
    <property type="match status" value="1"/>
</dbReference>
<dbReference type="InterPro" id="IPR006222">
    <property type="entry name" value="GCVT_N"/>
</dbReference>
<evidence type="ECO:0000259" key="3">
    <source>
        <dbReference type="Pfam" id="PF01571"/>
    </source>
</evidence>
<dbReference type="InterPro" id="IPR027266">
    <property type="entry name" value="TrmE/GcvT-like"/>
</dbReference>
<dbReference type="InterPro" id="IPR013977">
    <property type="entry name" value="GcvT_C"/>
</dbReference>
<evidence type="ECO:0000259" key="4">
    <source>
        <dbReference type="Pfam" id="PF08669"/>
    </source>
</evidence>
<gene>
    <name evidence="5" type="ORF">BOX17_02050</name>
</gene>
<dbReference type="GO" id="GO:0005829">
    <property type="term" value="C:cytosol"/>
    <property type="evidence" value="ECO:0007669"/>
    <property type="project" value="TreeGrafter"/>
</dbReference>
<dbReference type="InterPro" id="IPR029043">
    <property type="entry name" value="GcvT/YgfZ_C"/>
</dbReference>
<dbReference type="EMBL" id="CP018139">
    <property type="protein sequence ID" value="APE29854.1"/>
    <property type="molecule type" value="Genomic_DNA"/>
</dbReference>
<protein>
    <submittedName>
        <fullName evidence="5">Glycine cleavage system protein T</fullName>
    </submittedName>
</protein>
<dbReference type="InterPro" id="IPR028896">
    <property type="entry name" value="GcvT/YgfZ/DmdA"/>
</dbReference>
<organism evidence="5 6">
    <name type="scientific">Halomonas aestuarii</name>
    <dbReference type="NCBI Taxonomy" id="1897729"/>
    <lineage>
        <taxon>Bacteria</taxon>
        <taxon>Pseudomonadati</taxon>
        <taxon>Pseudomonadota</taxon>
        <taxon>Gammaproteobacteria</taxon>
        <taxon>Oceanospirillales</taxon>
        <taxon>Halomonadaceae</taxon>
        <taxon>Halomonas</taxon>
    </lineage>
</organism>
<name>A0A1J0VCV2_9GAMM</name>
<feature type="binding site" evidence="2">
    <location>
        <position position="215"/>
    </location>
    <ligand>
        <name>substrate</name>
    </ligand>
</feature>
<evidence type="ECO:0000313" key="5">
    <source>
        <dbReference type="EMBL" id="APE29854.1"/>
    </source>
</evidence>
<keyword evidence="1" id="KW-0032">Aminotransferase</keyword>
<evidence type="ECO:0000256" key="1">
    <source>
        <dbReference type="ARBA" id="ARBA00022576"/>
    </source>
</evidence>
<reference evidence="6" key="1">
    <citation type="submission" date="2016-11" db="EMBL/GenBank/DDBJ databases">
        <title>Halolamina sediminis sp. nov., an extremely halophilic archaeon isolated from solar salt.</title>
        <authorList>
            <person name="Koh H.-W."/>
            <person name="Rani S."/>
            <person name="Park S.-J."/>
        </authorList>
    </citation>
    <scope>NUCLEOTIDE SEQUENCE [LARGE SCALE GENOMIC DNA]</scope>
    <source>
        <strain evidence="6">Hb3</strain>
    </source>
</reference>
<feature type="domain" description="Aminomethyltransferase C-terminal" evidence="4">
    <location>
        <begin position="304"/>
        <end position="390"/>
    </location>
</feature>
<proteinExistence type="predicted"/>